<dbReference type="EMBL" id="FZQP02005666">
    <property type="protein sequence ID" value="VVD01956.1"/>
    <property type="molecule type" value="Genomic_DNA"/>
</dbReference>
<gene>
    <name evidence="1" type="ORF">LSINAPIS_LOCUS12268</name>
</gene>
<sequence length="75" mass="8449">MLLLQYLQKPVLRNSDGMIVAKSPFQSCIIGSQDQDVKSVYGEDVFPILICLKTSTIASQRAFIQQERCQKTTII</sequence>
<proteinExistence type="predicted"/>
<reference evidence="1 2" key="1">
    <citation type="submission" date="2017-07" db="EMBL/GenBank/DDBJ databases">
        <authorList>
            <person name="Talla V."/>
            <person name="Backstrom N."/>
        </authorList>
    </citation>
    <scope>NUCLEOTIDE SEQUENCE [LARGE SCALE GENOMIC DNA]</scope>
</reference>
<protein>
    <submittedName>
        <fullName evidence="1">Uncharacterized protein</fullName>
    </submittedName>
</protein>
<evidence type="ECO:0000313" key="1">
    <source>
        <dbReference type="EMBL" id="VVD01956.1"/>
    </source>
</evidence>
<dbReference type="Proteomes" id="UP000324832">
    <property type="component" value="Unassembled WGS sequence"/>
</dbReference>
<keyword evidence="2" id="KW-1185">Reference proteome</keyword>
<accession>A0A5E4QUB0</accession>
<dbReference type="AlphaFoldDB" id="A0A5E4QUB0"/>
<organism evidence="1 2">
    <name type="scientific">Leptidea sinapis</name>
    <dbReference type="NCBI Taxonomy" id="189913"/>
    <lineage>
        <taxon>Eukaryota</taxon>
        <taxon>Metazoa</taxon>
        <taxon>Ecdysozoa</taxon>
        <taxon>Arthropoda</taxon>
        <taxon>Hexapoda</taxon>
        <taxon>Insecta</taxon>
        <taxon>Pterygota</taxon>
        <taxon>Neoptera</taxon>
        <taxon>Endopterygota</taxon>
        <taxon>Lepidoptera</taxon>
        <taxon>Glossata</taxon>
        <taxon>Ditrysia</taxon>
        <taxon>Papilionoidea</taxon>
        <taxon>Pieridae</taxon>
        <taxon>Dismorphiinae</taxon>
        <taxon>Leptidea</taxon>
    </lineage>
</organism>
<evidence type="ECO:0000313" key="2">
    <source>
        <dbReference type="Proteomes" id="UP000324832"/>
    </source>
</evidence>
<name>A0A5E4QUB0_9NEOP</name>